<name>A0A914V7D7_9BILA</name>
<sequence>MDVTAQTDGLESPGGQRTRGRLFLPSMPSRRRRSRAAVPFLLLSMQECAAEGNALLPRLRSRWTRSIRRLTASFASATSTPSASSTIRDSSTLIASRPLAPAPHDRSQSAFVGIDSRESGASTS</sequence>
<proteinExistence type="predicted"/>
<evidence type="ECO:0000256" key="1">
    <source>
        <dbReference type="SAM" id="MobiDB-lite"/>
    </source>
</evidence>
<dbReference type="Proteomes" id="UP000887566">
    <property type="component" value="Unplaced"/>
</dbReference>
<evidence type="ECO:0000313" key="3">
    <source>
        <dbReference type="WBParaSite" id="PSAMB.scaffold16204size1384.g36836.t1"/>
    </source>
</evidence>
<protein>
    <submittedName>
        <fullName evidence="3">Uncharacterized protein</fullName>
    </submittedName>
</protein>
<feature type="region of interest" description="Disordered" evidence="1">
    <location>
        <begin position="78"/>
        <end position="124"/>
    </location>
</feature>
<organism evidence="2 3">
    <name type="scientific">Plectus sambesii</name>
    <dbReference type="NCBI Taxonomy" id="2011161"/>
    <lineage>
        <taxon>Eukaryota</taxon>
        <taxon>Metazoa</taxon>
        <taxon>Ecdysozoa</taxon>
        <taxon>Nematoda</taxon>
        <taxon>Chromadorea</taxon>
        <taxon>Plectida</taxon>
        <taxon>Plectina</taxon>
        <taxon>Plectoidea</taxon>
        <taxon>Plectidae</taxon>
        <taxon>Plectus</taxon>
    </lineage>
</organism>
<evidence type="ECO:0000313" key="2">
    <source>
        <dbReference type="Proteomes" id="UP000887566"/>
    </source>
</evidence>
<dbReference type="AlphaFoldDB" id="A0A914V7D7"/>
<keyword evidence="2" id="KW-1185">Reference proteome</keyword>
<reference evidence="3" key="1">
    <citation type="submission" date="2022-11" db="UniProtKB">
        <authorList>
            <consortium name="WormBaseParasite"/>
        </authorList>
    </citation>
    <scope>IDENTIFICATION</scope>
</reference>
<feature type="region of interest" description="Disordered" evidence="1">
    <location>
        <begin position="1"/>
        <end position="30"/>
    </location>
</feature>
<accession>A0A914V7D7</accession>
<dbReference type="WBParaSite" id="PSAMB.scaffold16204size1384.g36836.t1">
    <property type="protein sequence ID" value="PSAMB.scaffold16204size1384.g36836.t1"/>
    <property type="gene ID" value="PSAMB.scaffold16204size1384.g36836"/>
</dbReference>